<reference evidence="1" key="1">
    <citation type="submission" date="2006-06" db="EMBL/GenBank/DDBJ databases">
        <title>Complete sequence of Trichodesmium erythraeum IMS101.</title>
        <authorList>
            <consortium name="US DOE Joint Genome Institute"/>
            <person name="Copeland A."/>
            <person name="Lucas S."/>
            <person name="Lapidus A."/>
            <person name="Barry K."/>
            <person name="Detter J.C."/>
            <person name="Glavina del Rio T."/>
            <person name="Hammon N."/>
            <person name="Israni S."/>
            <person name="Dalin E."/>
            <person name="Tice H."/>
            <person name="Pitluck S."/>
            <person name="Kiss H."/>
            <person name="Munk A.C."/>
            <person name="Brettin T."/>
            <person name="Bruce D."/>
            <person name="Han C."/>
            <person name="Tapia R."/>
            <person name="Gilna P."/>
            <person name="Schmutz J."/>
            <person name="Larimer F."/>
            <person name="Land M."/>
            <person name="Hauser L."/>
            <person name="Kyrpides N."/>
            <person name="Kim E."/>
            <person name="Richardson P."/>
        </authorList>
    </citation>
    <scope>NUCLEOTIDE SEQUENCE [LARGE SCALE GENOMIC DNA]</scope>
    <source>
        <strain evidence="1">IMS101</strain>
    </source>
</reference>
<name>Q10V98_TRIEI</name>
<dbReference type="eggNOG" id="COG0457">
    <property type="taxonomic scope" value="Bacteria"/>
</dbReference>
<dbReference type="Gene3D" id="2.30.30.660">
    <property type="entry name" value="Protein of unknown function (DUF3539)"/>
    <property type="match status" value="1"/>
</dbReference>
<gene>
    <name evidence="1" type="ordered locus">Tery_4902</name>
</gene>
<dbReference type="RefSeq" id="WP_011614126.1">
    <property type="nucleotide sequence ID" value="NC_008312.1"/>
</dbReference>
<dbReference type="Pfam" id="PF12058">
    <property type="entry name" value="PipX"/>
    <property type="match status" value="1"/>
</dbReference>
<dbReference type="InterPro" id="IPR021926">
    <property type="entry name" value="PipX"/>
</dbReference>
<evidence type="ECO:0000313" key="1">
    <source>
        <dbReference type="EMBL" id="ABG53826.1"/>
    </source>
</evidence>
<dbReference type="AlphaFoldDB" id="Q10V98"/>
<dbReference type="KEGG" id="ter:Tery_4902"/>
<sequence>MTNETYMNHPNFGLLYRVCLIEIENKKNKKELFTTLYAQRLFFLVVTNEIGVIKFEPVSRSDARLMVEIRLRLLRRNRQTDDYQKLQQVHKNTFQ</sequence>
<protein>
    <recommendedName>
        <fullName evidence="2">DUF3539 family protein</fullName>
    </recommendedName>
</protein>
<evidence type="ECO:0008006" key="2">
    <source>
        <dbReference type="Google" id="ProtNLM"/>
    </source>
</evidence>
<dbReference type="HOGENOM" id="CLU_168735_0_0_3"/>
<accession>Q10V98</accession>
<dbReference type="STRING" id="203124.Tery_4902"/>
<organism evidence="1">
    <name type="scientific">Trichodesmium erythraeum (strain IMS101)</name>
    <dbReference type="NCBI Taxonomy" id="203124"/>
    <lineage>
        <taxon>Bacteria</taxon>
        <taxon>Bacillati</taxon>
        <taxon>Cyanobacteriota</taxon>
        <taxon>Cyanophyceae</taxon>
        <taxon>Oscillatoriophycideae</taxon>
        <taxon>Oscillatoriales</taxon>
        <taxon>Microcoleaceae</taxon>
        <taxon>Trichodesmium</taxon>
    </lineage>
</organism>
<proteinExistence type="predicted"/>
<dbReference type="EMBL" id="CP000393">
    <property type="protein sequence ID" value="ABG53826.1"/>
    <property type="molecule type" value="Genomic_DNA"/>
</dbReference>
<dbReference type="Gene3D" id="6.10.250.870">
    <property type="match status" value="1"/>
</dbReference>
<dbReference type="NCBIfam" id="NF045912">
    <property type="entry name" value="TransCoactPipX"/>
    <property type="match status" value="1"/>
</dbReference>
<dbReference type="OrthoDB" id="531370at2"/>